<gene>
    <name evidence="1" type="ORF">DORLON_00224</name>
</gene>
<reference evidence="1 2" key="2">
    <citation type="submission" date="2007-04" db="EMBL/GenBank/DDBJ databases">
        <title>Draft genome sequence of Dorea longicatena (DSM 13814).</title>
        <authorList>
            <person name="Sudarsanam P."/>
            <person name="Ley R."/>
            <person name="Guruge J."/>
            <person name="Turnbaugh P.J."/>
            <person name="Mahowald M."/>
            <person name="Liep D."/>
            <person name="Gordon J."/>
        </authorList>
    </citation>
    <scope>NUCLEOTIDE SEQUENCE [LARGE SCALE GENOMIC DNA]</scope>
    <source>
        <strain evidence="1 2">DSM 13814</strain>
    </source>
</reference>
<evidence type="ECO:0000313" key="1">
    <source>
        <dbReference type="EMBL" id="EDM64378.1"/>
    </source>
</evidence>
<organism evidence="1 2">
    <name type="scientific">Dorea longicatena DSM 13814</name>
    <dbReference type="NCBI Taxonomy" id="411462"/>
    <lineage>
        <taxon>Bacteria</taxon>
        <taxon>Bacillati</taxon>
        <taxon>Bacillota</taxon>
        <taxon>Clostridia</taxon>
        <taxon>Lachnospirales</taxon>
        <taxon>Lachnospiraceae</taxon>
        <taxon>Dorea</taxon>
    </lineage>
</organism>
<dbReference type="AlphaFoldDB" id="A6BD61"/>
<reference evidence="1 2" key="1">
    <citation type="submission" date="2007-03" db="EMBL/GenBank/DDBJ databases">
        <authorList>
            <person name="Fulton L."/>
            <person name="Clifton S."/>
            <person name="Fulton B."/>
            <person name="Xu J."/>
            <person name="Minx P."/>
            <person name="Pepin K.H."/>
            <person name="Johnson M."/>
            <person name="Thiruvilangam P."/>
            <person name="Bhonagiri V."/>
            <person name="Nash W.E."/>
            <person name="Mardis E.R."/>
            <person name="Wilson R.K."/>
        </authorList>
    </citation>
    <scope>NUCLEOTIDE SEQUENCE [LARGE SCALE GENOMIC DNA]</scope>
    <source>
        <strain evidence="1 2">DSM 13814</strain>
    </source>
</reference>
<evidence type="ECO:0000313" key="2">
    <source>
        <dbReference type="Proteomes" id="UP000004016"/>
    </source>
</evidence>
<comment type="caution">
    <text evidence="1">The sequence shown here is derived from an EMBL/GenBank/DDBJ whole genome shotgun (WGS) entry which is preliminary data.</text>
</comment>
<proteinExistence type="predicted"/>
<protein>
    <submittedName>
        <fullName evidence="1">Uncharacterized protein</fullName>
    </submittedName>
</protein>
<sequence length="30" mass="3695">MMEPIRNRAYLKSKLPQENYELYVKSCKVY</sequence>
<accession>A6BD61</accession>
<dbReference type="HOGENOM" id="CLU_3403215_0_0_9"/>
<dbReference type="Proteomes" id="UP000004016">
    <property type="component" value="Unassembled WGS sequence"/>
</dbReference>
<name>A6BD61_9FIRM</name>
<dbReference type="EMBL" id="AAXB02000001">
    <property type="protein sequence ID" value="EDM64378.1"/>
    <property type="molecule type" value="Genomic_DNA"/>
</dbReference>